<dbReference type="EMBL" id="GECZ01023757">
    <property type="protein sequence ID" value="JAS46012.1"/>
    <property type="molecule type" value="Transcribed_RNA"/>
</dbReference>
<gene>
    <name evidence="1" type="ORF">g.49130</name>
</gene>
<accession>A0A1B6F6Z6</accession>
<sequence length="109" mass="12522">RLLQQQSWEYTKGRIKAANMYFTRNGERTVLTSESVNFKHENLPSKFLVNNNEVKSMSQNCILVREASVISPLTVVLFDPNQLKIVKADQNNQYSDKLQLSNSNIEIFG</sequence>
<reference evidence="1" key="1">
    <citation type="submission" date="2015-11" db="EMBL/GenBank/DDBJ databases">
        <title>De novo transcriptome assembly of four potential Pierce s Disease insect vectors from Arizona vineyards.</title>
        <authorList>
            <person name="Tassone E.E."/>
        </authorList>
    </citation>
    <scope>NUCLEOTIDE SEQUENCE</scope>
</reference>
<organism evidence="1">
    <name type="scientific">Cuerna arida</name>
    <dbReference type="NCBI Taxonomy" id="1464854"/>
    <lineage>
        <taxon>Eukaryota</taxon>
        <taxon>Metazoa</taxon>
        <taxon>Ecdysozoa</taxon>
        <taxon>Arthropoda</taxon>
        <taxon>Hexapoda</taxon>
        <taxon>Insecta</taxon>
        <taxon>Pterygota</taxon>
        <taxon>Neoptera</taxon>
        <taxon>Paraneoptera</taxon>
        <taxon>Hemiptera</taxon>
        <taxon>Auchenorrhyncha</taxon>
        <taxon>Membracoidea</taxon>
        <taxon>Cicadellidae</taxon>
        <taxon>Cicadellinae</taxon>
        <taxon>Proconiini</taxon>
        <taxon>Cuerna</taxon>
    </lineage>
</organism>
<feature type="non-terminal residue" evidence="1">
    <location>
        <position position="109"/>
    </location>
</feature>
<protein>
    <submittedName>
        <fullName evidence="1">Uncharacterized protein</fullName>
    </submittedName>
</protein>
<dbReference type="AlphaFoldDB" id="A0A1B6F6Z6"/>
<feature type="non-terminal residue" evidence="1">
    <location>
        <position position="1"/>
    </location>
</feature>
<name>A0A1B6F6Z6_9HEMI</name>
<evidence type="ECO:0000313" key="1">
    <source>
        <dbReference type="EMBL" id="JAS46012.1"/>
    </source>
</evidence>
<proteinExistence type="predicted"/>